<proteinExistence type="predicted"/>
<feature type="region of interest" description="Disordered" evidence="1">
    <location>
        <begin position="1"/>
        <end position="130"/>
    </location>
</feature>
<evidence type="ECO:0000313" key="3">
    <source>
        <dbReference type="Proteomes" id="UP000604241"/>
    </source>
</evidence>
<feature type="compositionally biased region" description="Low complexity" evidence="1">
    <location>
        <begin position="116"/>
        <end position="130"/>
    </location>
</feature>
<organism evidence="2 3">
    <name type="scientific">Cellulomonas avistercoris</name>
    <dbReference type="NCBI Taxonomy" id="2762242"/>
    <lineage>
        <taxon>Bacteria</taxon>
        <taxon>Bacillati</taxon>
        <taxon>Actinomycetota</taxon>
        <taxon>Actinomycetes</taxon>
        <taxon>Micrococcales</taxon>
        <taxon>Cellulomonadaceae</taxon>
        <taxon>Cellulomonas</taxon>
    </lineage>
</organism>
<evidence type="ECO:0000256" key="1">
    <source>
        <dbReference type="SAM" id="MobiDB-lite"/>
    </source>
</evidence>
<protein>
    <submittedName>
        <fullName evidence="2">Uncharacterized protein</fullName>
    </submittedName>
</protein>
<dbReference type="RefSeq" id="WP_225215024.1">
    <property type="nucleotide sequence ID" value="NZ_JACSQV010000007.1"/>
</dbReference>
<feature type="compositionally biased region" description="Low complexity" evidence="1">
    <location>
        <begin position="29"/>
        <end position="40"/>
    </location>
</feature>
<keyword evidence="3" id="KW-1185">Reference proteome</keyword>
<accession>A0ABR8QDW7</accession>
<gene>
    <name evidence="2" type="ORF">H9657_09825</name>
</gene>
<reference evidence="2 3" key="1">
    <citation type="submission" date="2020-08" db="EMBL/GenBank/DDBJ databases">
        <title>A Genomic Blueprint of the Chicken Gut Microbiome.</title>
        <authorList>
            <person name="Gilroy R."/>
            <person name="Ravi A."/>
            <person name="Getino M."/>
            <person name="Pursley I."/>
            <person name="Horton D.L."/>
            <person name="Alikhan N.-F."/>
            <person name="Baker D."/>
            <person name="Gharbi K."/>
            <person name="Hall N."/>
            <person name="Watson M."/>
            <person name="Adriaenssens E.M."/>
            <person name="Foster-Nyarko E."/>
            <person name="Jarju S."/>
            <person name="Secka A."/>
            <person name="Antonio M."/>
            <person name="Oren A."/>
            <person name="Chaudhuri R."/>
            <person name="La Ragione R.M."/>
            <person name="Hildebrand F."/>
            <person name="Pallen M.J."/>
        </authorList>
    </citation>
    <scope>NUCLEOTIDE SEQUENCE [LARGE SCALE GENOMIC DNA]</scope>
    <source>
        <strain evidence="2 3">Sa3CUA2</strain>
    </source>
</reference>
<dbReference type="Proteomes" id="UP000604241">
    <property type="component" value="Unassembled WGS sequence"/>
</dbReference>
<dbReference type="EMBL" id="JACSQV010000007">
    <property type="protein sequence ID" value="MBD7918571.1"/>
    <property type="molecule type" value="Genomic_DNA"/>
</dbReference>
<sequence length="163" mass="16683">MDRQMPTPPPSSTVPAGRTVPGASDRDSGPAPAGASPAPAVSRRTAPLSRALTRSPAAAPDAPHAADGRDPGAALDLVGRTPVAHRPDAHRPAVARAEPGDDVVGEVVAASPDEPASPAGTAAAPEAPADRAGLADRLWDHLEQRLRRSLLLERERRGALPDL</sequence>
<comment type="caution">
    <text evidence="2">The sequence shown here is derived from an EMBL/GenBank/DDBJ whole genome shotgun (WGS) entry which is preliminary data.</text>
</comment>
<evidence type="ECO:0000313" key="2">
    <source>
        <dbReference type="EMBL" id="MBD7918571.1"/>
    </source>
</evidence>
<feature type="compositionally biased region" description="Pro residues" evidence="1">
    <location>
        <begin position="1"/>
        <end position="12"/>
    </location>
</feature>
<name>A0ABR8QDW7_9CELL</name>